<sequence>MPSHPQTLARRDAPNPAVRLNDKPLLSPATPAVTGLVYPSPIDAQNEMVDRGGRYASYHPQPEPYADNDLPSVDDVSDNPPDNALDDVWRTIQAEKTLKMAKERPKVKSLEEPVYEPGINEQLHIDVPLAPSHESPPRPALTRQKSITAFRESTDGRSIVATFMLPQGLSKQDVHVSFRKDRLIVTWETIEEAEWEAEEGFVRERLVHVFHRTIPLAEGTRFEEVYCSMNGRRLSLRYPNMRCVRVDNSRLVPGGSQ</sequence>
<gene>
    <name evidence="1" type="ORF">BDN72DRAFT_563461</name>
</gene>
<dbReference type="Proteomes" id="UP000308600">
    <property type="component" value="Unassembled WGS sequence"/>
</dbReference>
<keyword evidence="2" id="KW-1185">Reference proteome</keyword>
<evidence type="ECO:0000313" key="2">
    <source>
        <dbReference type="Proteomes" id="UP000308600"/>
    </source>
</evidence>
<organism evidence="1 2">
    <name type="scientific">Pluteus cervinus</name>
    <dbReference type="NCBI Taxonomy" id="181527"/>
    <lineage>
        <taxon>Eukaryota</taxon>
        <taxon>Fungi</taxon>
        <taxon>Dikarya</taxon>
        <taxon>Basidiomycota</taxon>
        <taxon>Agaricomycotina</taxon>
        <taxon>Agaricomycetes</taxon>
        <taxon>Agaricomycetidae</taxon>
        <taxon>Agaricales</taxon>
        <taxon>Pluteineae</taxon>
        <taxon>Pluteaceae</taxon>
        <taxon>Pluteus</taxon>
    </lineage>
</organism>
<accession>A0ACD3BBX4</accession>
<name>A0ACD3BBX4_9AGAR</name>
<proteinExistence type="predicted"/>
<reference evidence="1 2" key="1">
    <citation type="journal article" date="2019" name="Nat. Ecol. Evol.">
        <title>Megaphylogeny resolves global patterns of mushroom evolution.</title>
        <authorList>
            <person name="Varga T."/>
            <person name="Krizsan K."/>
            <person name="Foldi C."/>
            <person name="Dima B."/>
            <person name="Sanchez-Garcia M."/>
            <person name="Sanchez-Ramirez S."/>
            <person name="Szollosi G.J."/>
            <person name="Szarkandi J.G."/>
            <person name="Papp V."/>
            <person name="Albert L."/>
            <person name="Andreopoulos W."/>
            <person name="Angelini C."/>
            <person name="Antonin V."/>
            <person name="Barry K.W."/>
            <person name="Bougher N.L."/>
            <person name="Buchanan P."/>
            <person name="Buyck B."/>
            <person name="Bense V."/>
            <person name="Catcheside P."/>
            <person name="Chovatia M."/>
            <person name="Cooper J."/>
            <person name="Damon W."/>
            <person name="Desjardin D."/>
            <person name="Finy P."/>
            <person name="Geml J."/>
            <person name="Haridas S."/>
            <person name="Hughes K."/>
            <person name="Justo A."/>
            <person name="Karasinski D."/>
            <person name="Kautmanova I."/>
            <person name="Kiss B."/>
            <person name="Kocsube S."/>
            <person name="Kotiranta H."/>
            <person name="LaButti K.M."/>
            <person name="Lechner B.E."/>
            <person name="Liimatainen K."/>
            <person name="Lipzen A."/>
            <person name="Lukacs Z."/>
            <person name="Mihaltcheva S."/>
            <person name="Morgado L.N."/>
            <person name="Niskanen T."/>
            <person name="Noordeloos M.E."/>
            <person name="Ohm R.A."/>
            <person name="Ortiz-Santana B."/>
            <person name="Ovrebo C."/>
            <person name="Racz N."/>
            <person name="Riley R."/>
            <person name="Savchenko A."/>
            <person name="Shiryaev A."/>
            <person name="Soop K."/>
            <person name="Spirin V."/>
            <person name="Szebenyi C."/>
            <person name="Tomsovsky M."/>
            <person name="Tulloss R.E."/>
            <person name="Uehling J."/>
            <person name="Grigoriev I.V."/>
            <person name="Vagvolgyi C."/>
            <person name="Papp T."/>
            <person name="Martin F.M."/>
            <person name="Miettinen O."/>
            <person name="Hibbett D.S."/>
            <person name="Nagy L.G."/>
        </authorList>
    </citation>
    <scope>NUCLEOTIDE SEQUENCE [LARGE SCALE GENOMIC DNA]</scope>
    <source>
        <strain evidence="1 2">NL-1719</strain>
    </source>
</reference>
<protein>
    <submittedName>
        <fullName evidence="1">Uncharacterized protein</fullName>
    </submittedName>
</protein>
<dbReference type="EMBL" id="ML208264">
    <property type="protein sequence ID" value="TFK75214.1"/>
    <property type="molecule type" value="Genomic_DNA"/>
</dbReference>
<evidence type="ECO:0000313" key="1">
    <source>
        <dbReference type="EMBL" id="TFK75214.1"/>
    </source>
</evidence>